<dbReference type="KEGG" id="aali:118466410"/>
<dbReference type="Proteomes" id="UP000069272">
    <property type="component" value="Chromosome X"/>
</dbReference>
<keyword evidence="1" id="KW-0521">NADP</keyword>
<dbReference type="GO" id="GO:0004090">
    <property type="term" value="F:carbonyl reductase (NADPH) activity"/>
    <property type="evidence" value="ECO:0007669"/>
    <property type="project" value="TreeGrafter"/>
</dbReference>
<evidence type="ECO:0000313" key="5">
    <source>
        <dbReference type="Proteomes" id="UP000069272"/>
    </source>
</evidence>
<dbReference type="InterPro" id="IPR002347">
    <property type="entry name" value="SDR_fam"/>
</dbReference>
<evidence type="ECO:0000256" key="3">
    <source>
        <dbReference type="RuleBase" id="RU000363"/>
    </source>
</evidence>
<reference evidence="4" key="2">
    <citation type="submission" date="2022-08" db="UniProtKB">
        <authorList>
            <consortium name="EnsemblMetazoa"/>
        </authorList>
    </citation>
    <scope>IDENTIFICATION</scope>
    <source>
        <strain evidence="4">STECLA/ALBI9_A</strain>
    </source>
</reference>
<name>A0A182FJY3_ANOAL</name>
<dbReference type="RefSeq" id="XP_035791574.1">
    <property type="nucleotide sequence ID" value="XM_035935681.1"/>
</dbReference>
<proteinExistence type="inferred from homology"/>
<dbReference type="EnsemblMetazoa" id="AALB006828-RA">
    <property type="protein sequence ID" value="AALB006828-PA"/>
    <property type="gene ID" value="AALB006828"/>
</dbReference>
<dbReference type="SUPFAM" id="SSF51735">
    <property type="entry name" value="NAD(P)-binding Rossmann-fold domains"/>
    <property type="match status" value="1"/>
</dbReference>
<sequence>MKSILITGCNRGLGLGLIRSLLRQPQQQQPEKIIATYRVPEKSEELLALAKQHAQIIPLQADLRDFAQYDQLVKQVDSIVQAAGLNVLFNNAGISPKSTRLNFTKSDDLVETFVTNTVAPIMLTKALVPLLKRAADGQPNAPVGPGRACIVNMSSILGSIQANREGGLYGYRTSKSALNAATKSMSIDLQGNGIMAVALHPGWVKTDMGGPKAPLAVDESCDAMVQTLLSLNQSHNGQFLQYDGTALPW</sequence>
<evidence type="ECO:0008006" key="6">
    <source>
        <dbReference type="Google" id="ProtNLM"/>
    </source>
</evidence>
<dbReference type="CDD" id="cd05325">
    <property type="entry name" value="carb_red_sniffer_like_SDR_c"/>
    <property type="match status" value="1"/>
</dbReference>
<dbReference type="GO" id="GO:0005737">
    <property type="term" value="C:cytoplasm"/>
    <property type="evidence" value="ECO:0007669"/>
    <property type="project" value="TreeGrafter"/>
</dbReference>
<keyword evidence="5" id="KW-1185">Reference proteome</keyword>
<keyword evidence="2" id="KW-0560">Oxidoreductase</keyword>
<dbReference type="PANTHER" id="PTHR43544">
    <property type="entry name" value="SHORT-CHAIN DEHYDROGENASE/REDUCTASE"/>
    <property type="match status" value="1"/>
</dbReference>
<evidence type="ECO:0000256" key="2">
    <source>
        <dbReference type="ARBA" id="ARBA00023002"/>
    </source>
</evidence>
<dbReference type="CTD" id="31761"/>
<protein>
    <recommendedName>
        <fullName evidence="6">Short-chain dehydrogenase</fullName>
    </recommendedName>
</protein>
<dbReference type="Pfam" id="PF00106">
    <property type="entry name" value="adh_short"/>
    <property type="match status" value="1"/>
</dbReference>
<comment type="similarity">
    <text evidence="3">Belongs to the short-chain dehydrogenases/reductases (SDR) family.</text>
</comment>
<evidence type="ECO:0000313" key="4">
    <source>
        <dbReference type="EnsemblMetazoa" id="AALB006828-PA"/>
    </source>
</evidence>
<organism evidence="4 5">
    <name type="scientific">Anopheles albimanus</name>
    <name type="common">New world malaria mosquito</name>
    <dbReference type="NCBI Taxonomy" id="7167"/>
    <lineage>
        <taxon>Eukaryota</taxon>
        <taxon>Metazoa</taxon>
        <taxon>Ecdysozoa</taxon>
        <taxon>Arthropoda</taxon>
        <taxon>Hexapoda</taxon>
        <taxon>Insecta</taxon>
        <taxon>Pterygota</taxon>
        <taxon>Neoptera</taxon>
        <taxon>Endopterygota</taxon>
        <taxon>Diptera</taxon>
        <taxon>Nematocera</taxon>
        <taxon>Culicoidea</taxon>
        <taxon>Culicidae</taxon>
        <taxon>Anophelinae</taxon>
        <taxon>Anopheles</taxon>
    </lineage>
</organism>
<dbReference type="Gene3D" id="3.40.50.720">
    <property type="entry name" value="NAD(P)-binding Rossmann-like Domain"/>
    <property type="match status" value="1"/>
</dbReference>
<dbReference type="InterPro" id="IPR036291">
    <property type="entry name" value="NAD(P)-bd_dom_sf"/>
</dbReference>
<dbReference type="VEuPathDB" id="VectorBase:AALB006828"/>
<accession>A0A182FJY3</accession>
<reference evidence="4 5" key="1">
    <citation type="journal article" date="2017" name="G3 (Bethesda)">
        <title>The Physical Genome Mapping of Anopheles albimanus Corrected Scaffold Misassemblies and Identified Interarm Rearrangements in Genus Anopheles.</title>
        <authorList>
            <person name="Artemov G.N."/>
            <person name="Peery A.N."/>
            <person name="Jiang X."/>
            <person name="Tu Z."/>
            <person name="Stegniy V.N."/>
            <person name="Sharakhova M.V."/>
            <person name="Sharakhov I.V."/>
        </authorList>
    </citation>
    <scope>NUCLEOTIDE SEQUENCE [LARGE SCALE GENOMIC DNA]</scope>
    <source>
        <strain evidence="4 5">ALBI9_A</strain>
    </source>
</reference>
<dbReference type="AlphaFoldDB" id="A0A182FJY3"/>
<dbReference type="InterPro" id="IPR051468">
    <property type="entry name" value="Fungal_SecMetab_SDRs"/>
</dbReference>
<dbReference type="PANTHER" id="PTHR43544:SF7">
    <property type="entry name" value="NADB-LER2"/>
    <property type="match status" value="1"/>
</dbReference>
<dbReference type="VEuPathDB" id="VectorBase:AALB20_031434"/>
<dbReference type="OrthoDB" id="5296at2759"/>
<evidence type="ECO:0000256" key="1">
    <source>
        <dbReference type="ARBA" id="ARBA00022857"/>
    </source>
</evidence>
<dbReference type="PRINTS" id="PR00081">
    <property type="entry name" value="GDHRDH"/>
</dbReference>
<dbReference type="GeneID" id="118466410"/>
<dbReference type="PRINTS" id="PR00080">
    <property type="entry name" value="SDRFAMILY"/>
</dbReference>
<dbReference type="STRING" id="7167.A0A182FJY3"/>